<keyword evidence="4" id="KW-1185">Reference proteome</keyword>
<evidence type="ECO:0000256" key="1">
    <source>
        <dbReference type="SAM" id="Coils"/>
    </source>
</evidence>
<dbReference type="Proteomes" id="UP000708148">
    <property type="component" value="Unassembled WGS sequence"/>
</dbReference>
<proteinExistence type="predicted"/>
<feature type="region of interest" description="Disordered" evidence="2">
    <location>
        <begin position="1"/>
        <end position="31"/>
    </location>
</feature>
<dbReference type="AlphaFoldDB" id="A0A8S1J2R5"/>
<accession>A0A8S1J2R5</accession>
<reference evidence="3" key="1">
    <citation type="submission" date="2020-12" db="EMBL/GenBank/DDBJ databases">
        <authorList>
            <person name="Iha C."/>
        </authorList>
    </citation>
    <scope>NUCLEOTIDE SEQUENCE</scope>
</reference>
<keyword evidence="1" id="KW-0175">Coiled coil</keyword>
<sequence>MKTAATGRNTKKQCLSGGRRRAKTRKTSEGCVPECTPLPGVDRAIAEVDGQPSDGDSDREYLVKVEGLDLTRYAVASSKMRKHRLLNRKAANGDCGGSKGGHKAGSFGAMVREYSGFCSRFWNAVSERLEDGELNLENLPEGSPLEICYYLGKLLEKGGPLSTTTKAQMDTMIKVPMMGISMAVQRLVDYERDKASAAERRVSELEERLKSFEKGLECVESAKAVTRGMLAGTEHKEE</sequence>
<gene>
    <name evidence="3" type="ORF">OSTQU699_LOCUS5778</name>
</gene>
<feature type="coiled-coil region" evidence="1">
    <location>
        <begin position="188"/>
        <end position="222"/>
    </location>
</feature>
<name>A0A8S1J2R5_9CHLO</name>
<evidence type="ECO:0000256" key="2">
    <source>
        <dbReference type="SAM" id="MobiDB-lite"/>
    </source>
</evidence>
<evidence type="ECO:0000313" key="4">
    <source>
        <dbReference type="Proteomes" id="UP000708148"/>
    </source>
</evidence>
<dbReference type="OrthoDB" id="550908at2759"/>
<dbReference type="EMBL" id="CAJHUC010001258">
    <property type="protein sequence ID" value="CAD7700419.1"/>
    <property type="molecule type" value="Genomic_DNA"/>
</dbReference>
<organism evidence="3 4">
    <name type="scientific">Ostreobium quekettii</name>
    <dbReference type="NCBI Taxonomy" id="121088"/>
    <lineage>
        <taxon>Eukaryota</taxon>
        <taxon>Viridiplantae</taxon>
        <taxon>Chlorophyta</taxon>
        <taxon>core chlorophytes</taxon>
        <taxon>Ulvophyceae</taxon>
        <taxon>TCBD clade</taxon>
        <taxon>Bryopsidales</taxon>
        <taxon>Ostreobineae</taxon>
        <taxon>Ostreobiaceae</taxon>
        <taxon>Ostreobium</taxon>
    </lineage>
</organism>
<protein>
    <submittedName>
        <fullName evidence="3">Uncharacterized protein</fullName>
    </submittedName>
</protein>
<comment type="caution">
    <text evidence="3">The sequence shown here is derived from an EMBL/GenBank/DDBJ whole genome shotgun (WGS) entry which is preliminary data.</text>
</comment>
<evidence type="ECO:0000313" key="3">
    <source>
        <dbReference type="EMBL" id="CAD7700419.1"/>
    </source>
</evidence>